<evidence type="ECO:0000313" key="2">
    <source>
        <dbReference type="Proteomes" id="UP001204772"/>
    </source>
</evidence>
<organism evidence="1 2">
    <name type="scientific">Runella salmonicolor</name>
    <dbReference type="NCBI Taxonomy" id="2950278"/>
    <lineage>
        <taxon>Bacteria</taxon>
        <taxon>Pseudomonadati</taxon>
        <taxon>Bacteroidota</taxon>
        <taxon>Cytophagia</taxon>
        <taxon>Cytophagales</taxon>
        <taxon>Spirosomataceae</taxon>
        <taxon>Runella</taxon>
    </lineage>
</organism>
<gene>
    <name evidence="1" type="ORF">NCI00_18595</name>
</gene>
<accession>A0ABT1FRR6</accession>
<comment type="caution">
    <text evidence="1">The sequence shown here is derived from an EMBL/GenBank/DDBJ whole genome shotgun (WGS) entry which is preliminary data.</text>
</comment>
<dbReference type="EMBL" id="JAMZEL010000008">
    <property type="protein sequence ID" value="MCP1384454.1"/>
    <property type="molecule type" value="Genomic_DNA"/>
</dbReference>
<reference evidence="1 2" key="1">
    <citation type="submission" date="2022-06" db="EMBL/GenBank/DDBJ databases">
        <title>Runella sp. S5 genome sequencing.</title>
        <authorList>
            <person name="Park S."/>
        </authorList>
    </citation>
    <scope>NUCLEOTIDE SEQUENCE [LARGE SCALE GENOMIC DNA]</scope>
    <source>
        <strain evidence="1 2">S5</strain>
    </source>
</reference>
<dbReference type="Proteomes" id="UP001204772">
    <property type="component" value="Unassembled WGS sequence"/>
</dbReference>
<proteinExistence type="predicted"/>
<dbReference type="RefSeq" id="WP_253530009.1">
    <property type="nucleotide sequence ID" value="NZ_JAMZEL010000008.1"/>
</dbReference>
<evidence type="ECO:0000313" key="1">
    <source>
        <dbReference type="EMBL" id="MCP1384454.1"/>
    </source>
</evidence>
<protein>
    <submittedName>
        <fullName evidence="1">Uncharacterized protein</fullName>
    </submittedName>
</protein>
<name>A0ABT1FRR6_9BACT</name>
<sequence>MLPPPPSFASLGEHLRDHHYEPLTLAKALHSYLQLPENRDALTQDELDEMHQRFQYREVIKDFILVLMPFFEIPEDWEE</sequence>
<keyword evidence="2" id="KW-1185">Reference proteome</keyword>